<dbReference type="HOGENOM" id="CLU_3343075_0_0_6"/>
<evidence type="ECO:0000313" key="2">
    <source>
        <dbReference type="Proteomes" id="UP000028681"/>
    </source>
</evidence>
<proteinExistence type="predicted"/>
<accession>A0A076LJ65</accession>
<evidence type="ECO:0000313" key="1">
    <source>
        <dbReference type="EMBL" id="AIJ06917.1"/>
    </source>
</evidence>
<gene>
    <name evidence="1" type="ORF">ETEE_0439</name>
</gene>
<name>A0A076LJ65_9GAMM</name>
<protein>
    <submittedName>
        <fullName evidence="1">Uncharacterized protein</fullName>
    </submittedName>
</protein>
<dbReference type="Proteomes" id="UP000028681">
    <property type="component" value="Chromosome"/>
</dbReference>
<dbReference type="AlphaFoldDB" id="A0A076LJ65"/>
<organism evidence="1 2">
    <name type="scientific">Edwardsiella anguillarum ET080813</name>
    <dbReference type="NCBI Taxonomy" id="667120"/>
    <lineage>
        <taxon>Bacteria</taxon>
        <taxon>Pseudomonadati</taxon>
        <taxon>Pseudomonadota</taxon>
        <taxon>Gammaproteobacteria</taxon>
        <taxon>Enterobacterales</taxon>
        <taxon>Hafniaceae</taxon>
        <taxon>Edwardsiella</taxon>
    </lineage>
</organism>
<reference evidence="1 2" key="1">
    <citation type="journal article" date="2012" name="PLoS ONE">
        <title>Edwardsiella comparative phylogenomics reveal the new intra/inter-species taxonomic relationships, virulence evolution and niche adaptation mechanisms.</title>
        <authorList>
            <person name="Yang M."/>
            <person name="Lv Y."/>
            <person name="Xiao J."/>
            <person name="Wu H."/>
            <person name="Zheng H."/>
            <person name="Liu Q."/>
            <person name="Zhang Y."/>
            <person name="Wang Q."/>
        </authorList>
    </citation>
    <scope>NUCLEOTIDE SEQUENCE [LARGE SCALE GENOMIC DNA]</scope>
    <source>
        <strain evidence="2">080813</strain>
    </source>
</reference>
<sequence length="37" mass="3962">MACIAGPRGAPVTEEVRRMEYAIRRIGGLCGAPETQT</sequence>
<dbReference type="KEGG" id="ete:ETEE_0439"/>
<dbReference type="EMBL" id="CP006664">
    <property type="protein sequence ID" value="AIJ06917.1"/>
    <property type="molecule type" value="Genomic_DNA"/>
</dbReference>